<dbReference type="AlphaFoldDB" id="A0A9P0FRQ3"/>
<protein>
    <recommendedName>
        <fullName evidence="3">CCHC-type domain-containing protein</fullName>
    </recommendedName>
</protein>
<name>A0A9P0FRQ3_CHRIL</name>
<proteinExistence type="predicted"/>
<sequence>MAMKKAHGHVDLDLIPEFDPDKKQSNVKKWLNNIDQLSHVYAWSDYDRIFVMKSRLRGAAIEWLEGLKNPPSTWEHWKDILISAFKRPYDYVDRLHNMLARNKSNDETMMSYFDDKMFLIKKCALKGKAALACVIRGLPIELQLDAESYDFETPDELYNNYLSTMENFKAIKTNKQLSWQHTARKTCNYCQKTGHYSSECRFNRCQLCRRFGHDTKACWYGPPPGFPGTRSQVDWDPCPMPAGNSKTSGATKPHN</sequence>
<dbReference type="Proteomes" id="UP001154114">
    <property type="component" value="Chromosome 1"/>
</dbReference>
<dbReference type="OrthoDB" id="7486164at2759"/>
<organism evidence="1 2">
    <name type="scientific">Chrysodeixis includens</name>
    <name type="common">Soybean looper</name>
    <name type="synonym">Pseudoplusia includens</name>
    <dbReference type="NCBI Taxonomy" id="689277"/>
    <lineage>
        <taxon>Eukaryota</taxon>
        <taxon>Metazoa</taxon>
        <taxon>Ecdysozoa</taxon>
        <taxon>Arthropoda</taxon>
        <taxon>Hexapoda</taxon>
        <taxon>Insecta</taxon>
        <taxon>Pterygota</taxon>
        <taxon>Neoptera</taxon>
        <taxon>Endopterygota</taxon>
        <taxon>Lepidoptera</taxon>
        <taxon>Glossata</taxon>
        <taxon>Ditrysia</taxon>
        <taxon>Noctuoidea</taxon>
        <taxon>Noctuidae</taxon>
        <taxon>Plusiinae</taxon>
        <taxon>Chrysodeixis</taxon>
    </lineage>
</organism>
<dbReference type="InterPro" id="IPR036875">
    <property type="entry name" value="Znf_CCHC_sf"/>
</dbReference>
<gene>
    <name evidence="1" type="ORF">CINC_LOCUS639</name>
</gene>
<dbReference type="GO" id="GO:0003676">
    <property type="term" value="F:nucleic acid binding"/>
    <property type="evidence" value="ECO:0007669"/>
    <property type="project" value="InterPro"/>
</dbReference>
<evidence type="ECO:0008006" key="3">
    <source>
        <dbReference type="Google" id="ProtNLM"/>
    </source>
</evidence>
<accession>A0A9P0FRQ3</accession>
<keyword evidence="2" id="KW-1185">Reference proteome</keyword>
<reference evidence="1" key="1">
    <citation type="submission" date="2021-12" db="EMBL/GenBank/DDBJ databases">
        <authorList>
            <person name="King R."/>
        </authorList>
    </citation>
    <scope>NUCLEOTIDE SEQUENCE</scope>
</reference>
<dbReference type="GO" id="GO:0008270">
    <property type="term" value="F:zinc ion binding"/>
    <property type="evidence" value="ECO:0007669"/>
    <property type="project" value="InterPro"/>
</dbReference>
<dbReference type="SUPFAM" id="SSF57756">
    <property type="entry name" value="Retrovirus zinc finger-like domains"/>
    <property type="match status" value="1"/>
</dbReference>
<evidence type="ECO:0000313" key="1">
    <source>
        <dbReference type="EMBL" id="CAH0578310.1"/>
    </source>
</evidence>
<dbReference type="EMBL" id="LR824004">
    <property type="protein sequence ID" value="CAH0578310.1"/>
    <property type="molecule type" value="Genomic_DNA"/>
</dbReference>
<evidence type="ECO:0000313" key="2">
    <source>
        <dbReference type="Proteomes" id="UP001154114"/>
    </source>
</evidence>